<evidence type="ECO:0000256" key="2">
    <source>
        <dbReference type="SAM" id="MobiDB-lite"/>
    </source>
</evidence>
<dbReference type="AlphaFoldDB" id="A0A8H6R8P6"/>
<dbReference type="Gene3D" id="3.40.50.300">
    <property type="entry name" value="P-loop containing nucleotide triphosphate hydrolases"/>
    <property type="match status" value="1"/>
</dbReference>
<gene>
    <name evidence="4" type="ORF">HII31_12730</name>
</gene>
<dbReference type="InterPro" id="IPR013087">
    <property type="entry name" value="Znf_C2H2_type"/>
</dbReference>
<sequence>MDDRRGRERRSAWTSNEASGSARQHNGHVYNIYAYDQAKADIERAERITYSLSYEGIDNRRVAIPDAARNTFEWVVQPQSDFTTWLRMPGNLDRPDLFWITGKPGSGKSTLMKFISNDLATITALAHWTESTSEVPGKRCCPGCLGRGKTVWVALKNHCPQCGDKIDDNMTIAAHFFWHPGKPMQKSQEGMLRSLLMQLCSSNLEMVRLVCHERWHGPDRLLERPWTMKELWACLKRWGTVPGLRHCIFVDGLDEYHPHSQHKQLTSDILELATLPNFKLCVSSRPWEAFQRSLGKIHQPLRVEDLTRQDMYNYAKHHLESAALDSSDRRTMEAAVFHSLAKTLSEKAQGVFLWLHLVVESLMERLDAGCTLSELDACIDQCPSELEDYFREMIFDRINKTWTTAAGIREGTETCRVLAFATDIARRNATVACPDDWMKDVLTYWIVLETNAALDKRSAVGFSVWDISEKELEELHKTLARKISACSGGLLTTNAGDGCINKVDFTHRTAFDFLQTEEMQSALRHPRNLPAYFCDEAFPNRLALVRSKLVVKASGIESANEVIYFVLEASRSMAISSSVLNEACTVAMHYLDFWDTSNLRHLSRQTSRLREVFWTRVQDMSIAFPQDMMLAYMCHAVKNDATVLADFGQTARISNARWRKRHYRLTAQILACYCAHGLDVRTLVSEWLTGLEHLRKHRRDGAVHQDYWELSKVMIRNGAFSSSLFLQKDGPKLLVKSVSSKQRSEMKALCIKYSDQRVLNRLHNTRRRYRREKWATVYAGEDCNTPVKPVWSDHHESEVWVNRASLGRKLPHTIPDSIIPIPFTERPLSAKELDIWILRHDSDHRPSKTMSSHALQNRDIDDSTISHRRSHSPNVRHPNFGWVWSRFKLP</sequence>
<dbReference type="InterPro" id="IPR027417">
    <property type="entry name" value="P-loop_NTPase"/>
</dbReference>
<dbReference type="Pfam" id="PF24883">
    <property type="entry name" value="NPHP3_N"/>
    <property type="match status" value="2"/>
</dbReference>
<dbReference type="PROSITE" id="PS00028">
    <property type="entry name" value="ZINC_FINGER_C2H2_1"/>
    <property type="match status" value="1"/>
</dbReference>
<dbReference type="EMBL" id="JABCIY010000306">
    <property type="protein sequence ID" value="KAF7185857.1"/>
    <property type="molecule type" value="Genomic_DNA"/>
</dbReference>
<evidence type="ECO:0000313" key="4">
    <source>
        <dbReference type="EMBL" id="KAF7185857.1"/>
    </source>
</evidence>
<name>A0A8H6R8P6_9PEZI</name>
<evidence type="ECO:0000259" key="3">
    <source>
        <dbReference type="PROSITE" id="PS00028"/>
    </source>
</evidence>
<dbReference type="InterPro" id="IPR056884">
    <property type="entry name" value="NPHP3-like_N"/>
</dbReference>
<organism evidence="4 5">
    <name type="scientific">Pseudocercospora fuligena</name>
    <dbReference type="NCBI Taxonomy" id="685502"/>
    <lineage>
        <taxon>Eukaryota</taxon>
        <taxon>Fungi</taxon>
        <taxon>Dikarya</taxon>
        <taxon>Ascomycota</taxon>
        <taxon>Pezizomycotina</taxon>
        <taxon>Dothideomycetes</taxon>
        <taxon>Dothideomycetidae</taxon>
        <taxon>Mycosphaerellales</taxon>
        <taxon>Mycosphaerellaceae</taxon>
        <taxon>Pseudocercospora</taxon>
    </lineage>
</organism>
<accession>A0A8H6R8P6</accession>
<feature type="region of interest" description="Disordered" evidence="2">
    <location>
        <begin position="1"/>
        <end position="22"/>
    </location>
</feature>
<dbReference type="Proteomes" id="UP000660729">
    <property type="component" value="Unassembled WGS sequence"/>
</dbReference>
<proteinExistence type="predicted"/>
<dbReference type="PANTHER" id="PTHR10039:SF5">
    <property type="entry name" value="NACHT DOMAIN-CONTAINING PROTEIN"/>
    <property type="match status" value="1"/>
</dbReference>
<evidence type="ECO:0000256" key="1">
    <source>
        <dbReference type="ARBA" id="ARBA00022737"/>
    </source>
</evidence>
<dbReference type="SUPFAM" id="SSF52540">
    <property type="entry name" value="P-loop containing nucleoside triphosphate hydrolases"/>
    <property type="match status" value="1"/>
</dbReference>
<evidence type="ECO:0000313" key="5">
    <source>
        <dbReference type="Proteomes" id="UP000660729"/>
    </source>
</evidence>
<keyword evidence="1" id="KW-0677">Repeat</keyword>
<reference evidence="4" key="1">
    <citation type="submission" date="2020-04" db="EMBL/GenBank/DDBJ databases">
        <title>Draft genome resource of the tomato pathogen Pseudocercospora fuligena.</title>
        <authorList>
            <person name="Zaccaron A."/>
        </authorList>
    </citation>
    <scope>NUCLEOTIDE SEQUENCE</scope>
    <source>
        <strain evidence="4">PF001</strain>
    </source>
</reference>
<feature type="domain" description="C2H2-type" evidence="3">
    <location>
        <begin position="159"/>
        <end position="179"/>
    </location>
</feature>
<dbReference type="OrthoDB" id="443402at2759"/>
<comment type="caution">
    <text evidence="4">The sequence shown here is derived from an EMBL/GenBank/DDBJ whole genome shotgun (WGS) entry which is preliminary data.</text>
</comment>
<feature type="compositionally biased region" description="Polar residues" evidence="2">
    <location>
        <begin position="12"/>
        <end position="22"/>
    </location>
</feature>
<protein>
    <recommendedName>
        <fullName evidence="3">C2H2-type domain-containing protein</fullName>
    </recommendedName>
</protein>
<dbReference type="PANTHER" id="PTHR10039">
    <property type="entry name" value="AMELOGENIN"/>
    <property type="match status" value="1"/>
</dbReference>
<feature type="compositionally biased region" description="Basic and acidic residues" evidence="2">
    <location>
        <begin position="1"/>
        <end position="11"/>
    </location>
</feature>
<keyword evidence="5" id="KW-1185">Reference proteome</keyword>